<evidence type="ECO:0000259" key="3">
    <source>
        <dbReference type="PROSITE" id="PS51186"/>
    </source>
</evidence>
<dbReference type="RefSeq" id="WP_003102934.1">
    <property type="nucleotide sequence ID" value="NZ_JARQAG010000001.1"/>
</dbReference>
<dbReference type="PANTHER" id="PTHR10908:SF0">
    <property type="entry name" value="SEROTONIN N-ACETYLTRANSFERASE"/>
    <property type="match status" value="1"/>
</dbReference>
<dbReference type="Gene3D" id="3.40.630.30">
    <property type="match status" value="1"/>
</dbReference>
<gene>
    <name evidence="5" type="ORF">A9Y57_01817</name>
    <name evidence="4" type="ORF">P7G31_00185</name>
</gene>
<dbReference type="Proteomes" id="UP000217465">
    <property type="component" value="Unassembled WGS sequence"/>
</dbReference>
<evidence type="ECO:0000313" key="4">
    <source>
        <dbReference type="EMBL" id="MDT2730669.1"/>
    </source>
</evidence>
<reference evidence="4" key="2">
    <citation type="submission" date="2023-03" db="EMBL/GenBank/DDBJ databases">
        <authorList>
            <person name="Shen W."/>
            <person name="Cai J."/>
        </authorList>
    </citation>
    <scope>NUCLEOTIDE SEQUENCE</scope>
    <source>
        <strain evidence="4">P82-2</strain>
    </source>
</reference>
<dbReference type="GeneID" id="61421177"/>
<reference evidence="5 6" key="1">
    <citation type="submission" date="2016-06" db="EMBL/GenBank/DDBJ databases">
        <authorList>
            <person name="Haines A.N."/>
            <person name="Council K.R."/>
        </authorList>
    </citation>
    <scope>NUCLEOTIDE SEQUENCE [LARGE SCALE GENOMIC DNA]</scope>
    <source>
        <strain evidence="5 6">SP158-29</strain>
    </source>
</reference>
<dbReference type="AlphaFoldDB" id="A0A854W6V2"/>
<dbReference type="InterPro" id="IPR051635">
    <property type="entry name" value="SNAT-like"/>
</dbReference>
<dbReference type="SUPFAM" id="SSF55729">
    <property type="entry name" value="Acyl-CoA N-acyltransferases (Nat)"/>
    <property type="match status" value="1"/>
</dbReference>
<evidence type="ECO:0000313" key="5">
    <source>
        <dbReference type="EMBL" id="PCH11513.1"/>
    </source>
</evidence>
<evidence type="ECO:0000256" key="2">
    <source>
        <dbReference type="ARBA" id="ARBA00023315"/>
    </source>
</evidence>
<comment type="caution">
    <text evidence="5">The sequence shown here is derived from an EMBL/GenBank/DDBJ whole genome shotgun (WGS) entry which is preliminary data.</text>
</comment>
<dbReference type="EC" id="2.3.1.-" evidence="4"/>
<feature type="domain" description="N-acetyltransferase" evidence="3">
    <location>
        <begin position="1"/>
        <end position="160"/>
    </location>
</feature>
<sequence length="160" mass="17898">MIIRNVRPEDWVKISEIEANNFSEQEASTKEVIKERCQLIQDTFLVAEIDDQIVGYIEGPVVSQPILEDYLFQGVSKNPVIGGYIAVTSLSIDSHHQQEGIGIALLAALKDLAIAQERLGIILTCHEELISYYEMNGFTSLGLSDSKHGGSIWYLMEWKA</sequence>
<organism evidence="5 6">
    <name type="scientific">Streptococcus parauberis</name>
    <dbReference type="NCBI Taxonomy" id="1348"/>
    <lineage>
        <taxon>Bacteria</taxon>
        <taxon>Bacillati</taxon>
        <taxon>Bacillota</taxon>
        <taxon>Bacilli</taxon>
        <taxon>Lactobacillales</taxon>
        <taxon>Streptococcaceae</taxon>
        <taxon>Streptococcus</taxon>
    </lineage>
</organism>
<name>A0A854W6V2_9STRE</name>
<dbReference type="PROSITE" id="PS51186">
    <property type="entry name" value="GNAT"/>
    <property type="match status" value="1"/>
</dbReference>
<keyword evidence="2 4" id="KW-0012">Acyltransferase</keyword>
<dbReference type="GO" id="GO:0000105">
    <property type="term" value="P:L-histidine biosynthetic process"/>
    <property type="evidence" value="ECO:0007669"/>
    <property type="project" value="InterPro"/>
</dbReference>
<accession>A0A854W6V2</accession>
<dbReference type="GO" id="GO:0008080">
    <property type="term" value="F:N-acetyltransferase activity"/>
    <property type="evidence" value="ECO:0007669"/>
    <property type="project" value="UniProtKB-ARBA"/>
</dbReference>
<dbReference type="Pfam" id="PF00583">
    <property type="entry name" value="Acetyltransf_1"/>
    <property type="match status" value="1"/>
</dbReference>
<evidence type="ECO:0000313" key="6">
    <source>
        <dbReference type="Proteomes" id="UP000217465"/>
    </source>
</evidence>
<keyword evidence="1 5" id="KW-0808">Transferase</keyword>
<dbReference type="EMBL" id="JARQAG010000001">
    <property type="protein sequence ID" value="MDT2730669.1"/>
    <property type="molecule type" value="Genomic_DNA"/>
</dbReference>
<dbReference type="InterPro" id="IPR020565">
    <property type="entry name" value="ImidazoleglycerP_deHydtase_CS"/>
</dbReference>
<dbReference type="PANTHER" id="PTHR10908">
    <property type="entry name" value="SEROTONIN N-ACETYLTRANSFERASE"/>
    <property type="match status" value="1"/>
</dbReference>
<dbReference type="GO" id="GO:0004424">
    <property type="term" value="F:imidazoleglycerol-phosphate dehydratase activity"/>
    <property type="evidence" value="ECO:0007669"/>
    <property type="project" value="InterPro"/>
</dbReference>
<dbReference type="PROSITE" id="PS00954">
    <property type="entry name" value="IGP_DEHYDRATASE_1"/>
    <property type="match status" value="1"/>
</dbReference>
<dbReference type="EMBL" id="NSGR01000009">
    <property type="protein sequence ID" value="PCH11513.1"/>
    <property type="molecule type" value="Genomic_DNA"/>
</dbReference>
<evidence type="ECO:0000256" key="1">
    <source>
        <dbReference type="ARBA" id="ARBA00022679"/>
    </source>
</evidence>
<proteinExistence type="predicted"/>
<protein>
    <submittedName>
        <fullName evidence="5">Acetyltransferase (GNAT) family protein</fullName>
    </submittedName>
    <submittedName>
        <fullName evidence="4">GNAT family N-acetyltransferase</fullName>
        <ecNumber evidence="4">2.3.1.-</ecNumber>
    </submittedName>
</protein>
<dbReference type="InterPro" id="IPR016181">
    <property type="entry name" value="Acyl_CoA_acyltransferase"/>
</dbReference>
<dbReference type="InterPro" id="IPR000182">
    <property type="entry name" value="GNAT_dom"/>
</dbReference>
<dbReference type="Proteomes" id="UP001180515">
    <property type="component" value="Unassembled WGS sequence"/>
</dbReference>